<reference evidence="2 3" key="1">
    <citation type="journal article" date="2017" name="Nature">
        <title>The Apostasia genome and the evolution of orchids.</title>
        <authorList>
            <person name="Zhang G.Q."/>
            <person name="Liu K.W."/>
            <person name="Li Z."/>
            <person name="Lohaus R."/>
            <person name="Hsiao Y.Y."/>
            <person name="Niu S.C."/>
            <person name="Wang J.Y."/>
            <person name="Lin Y.C."/>
            <person name="Xu Q."/>
            <person name="Chen L.J."/>
            <person name="Yoshida K."/>
            <person name="Fujiwara S."/>
            <person name="Wang Z.W."/>
            <person name="Zhang Y.Q."/>
            <person name="Mitsuda N."/>
            <person name="Wang M."/>
            <person name="Liu G.H."/>
            <person name="Pecoraro L."/>
            <person name="Huang H.X."/>
            <person name="Xiao X.J."/>
            <person name="Lin M."/>
            <person name="Wu X.Y."/>
            <person name="Wu W.L."/>
            <person name="Chen Y.Y."/>
            <person name="Chang S.B."/>
            <person name="Sakamoto S."/>
            <person name="Ohme-Takagi M."/>
            <person name="Yagi M."/>
            <person name="Zeng S.J."/>
            <person name="Shen C.Y."/>
            <person name="Yeh C.M."/>
            <person name="Luo Y.B."/>
            <person name="Tsai W.C."/>
            <person name="Van de Peer Y."/>
            <person name="Liu Z.J."/>
        </authorList>
    </citation>
    <scope>NUCLEOTIDE SEQUENCE [LARGE SCALE GENOMIC DNA]</scope>
    <source>
        <strain evidence="3">cv. Shenzhen</strain>
        <tissue evidence="2">Stem</tissue>
    </source>
</reference>
<name>A0A2I0B555_9ASPA</name>
<organism evidence="2 3">
    <name type="scientific">Apostasia shenzhenica</name>
    <dbReference type="NCBI Taxonomy" id="1088818"/>
    <lineage>
        <taxon>Eukaryota</taxon>
        <taxon>Viridiplantae</taxon>
        <taxon>Streptophyta</taxon>
        <taxon>Embryophyta</taxon>
        <taxon>Tracheophyta</taxon>
        <taxon>Spermatophyta</taxon>
        <taxon>Magnoliopsida</taxon>
        <taxon>Liliopsida</taxon>
        <taxon>Asparagales</taxon>
        <taxon>Orchidaceae</taxon>
        <taxon>Apostasioideae</taxon>
        <taxon>Apostasia</taxon>
    </lineage>
</organism>
<evidence type="ECO:0000313" key="3">
    <source>
        <dbReference type="Proteomes" id="UP000236161"/>
    </source>
</evidence>
<feature type="chain" id="PRO_5014112349" description="Secreted protein" evidence="1">
    <location>
        <begin position="37"/>
        <end position="156"/>
    </location>
</feature>
<dbReference type="EMBL" id="KZ451912">
    <property type="protein sequence ID" value="PKA62918.1"/>
    <property type="molecule type" value="Genomic_DNA"/>
</dbReference>
<accession>A0A2I0B555</accession>
<keyword evidence="3" id="KW-1185">Reference proteome</keyword>
<sequence>MAVVGNVGLCHQGAAGLLLLLLLIIISGSTTWSTDAARPPSVGGSWSTTHHLTDDNGEVTTACLAAILACNSFARRCRLDLLSLSEALDASCVTTRSGMIESYQVSFVAGVTSTGATLLPGPRLIYATMSYNLRRPDRGPFGNVHTLTILKLIVLR</sequence>
<protein>
    <recommendedName>
        <fullName evidence="4">Secreted protein</fullName>
    </recommendedName>
</protein>
<evidence type="ECO:0000256" key="1">
    <source>
        <dbReference type="SAM" id="SignalP"/>
    </source>
</evidence>
<evidence type="ECO:0000313" key="2">
    <source>
        <dbReference type="EMBL" id="PKA62918.1"/>
    </source>
</evidence>
<keyword evidence="1" id="KW-0732">Signal</keyword>
<gene>
    <name evidence="2" type="ORF">AXF42_Ash018913</name>
</gene>
<dbReference type="AlphaFoldDB" id="A0A2I0B555"/>
<proteinExistence type="predicted"/>
<feature type="signal peptide" evidence="1">
    <location>
        <begin position="1"/>
        <end position="36"/>
    </location>
</feature>
<dbReference type="Proteomes" id="UP000236161">
    <property type="component" value="Unassembled WGS sequence"/>
</dbReference>
<evidence type="ECO:0008006" key="4">
    <source>
        <dbReference type="Google" id="ProtNLM"/>
    </source>
</evidence>